<dbReference type="AlphaFoldDB" id="A0A1J7J395"/>
<accession>A0A1J7J395</accession>
<evidence type="ECO:0000313" key="1">
    <source>
        <dbReference type="EMBL" id="OIW24296.1"/>
    </source>
</evidence>
<dbReference type="STRING" id="1408157.A0A1J7J395"/>
<evidence type="ECO:0000313" key="2">
    <source>
        <dbReference type="Proteomes" id="UP000182658"/>
    </source>
</evidence>
<proteinExistence type="predicted"/>
<reference evidence="1 2" key="1">
    <citation type="submission" date="2016-10" db="EMBL/GenBank/DDBJ databases">
        <title>Draft genome sequence of Coniochaeta ligniaria NRRL30616, a lignocellulolytic fungus for bioabatement of inhibitors in plant biomass hydrolysates.</title>
        <authorList>
            <consortium name="DOE Joint Genome Institute"/>
            <person name="Jimenez D.J."/>
            <person name="Hector R.E."/>
            <person name="Riley R."/>
            <person name="Sun H."/>
            <person name="Grigoriev I.V."/>
            <person name="Van Elsas J.D."/>
            <person name="Nichols N.N."/>
        </authorList>
    </citation>
    <scope>NUCLEOTIDE SEQUENCE [LARGE SCALE GENOMIC DNA]</scope>
    <source>
        <strain evidence="1 2">NRRL 30616</strain>
    </source>
</reference>
<keyword evidence="2" id="KW-1185">Reference proteome</keyword>
<gene>
    <name evidence="1" type="ORF">CONLIGDRAFT_692494</name>
</gene>
<dbReference type="InParanoid" id="A0A1J7J395"/>
<dbReference type="Proteomes" id="UP000182658">
    <property type="component" value="Unassembled WGS sequence"/>
</dbReference>
<dbReference type="EMBL" id="KV875104">
    <property type="protein sequence ID" value="OIW24296.1"/>
    <property type="molecule type" value="Genomic_DNA"/>
</dbReference>
<protein>
    <submittedName>
        <fullName evidence="1">Uncharacterized protein</fullName>
    </submittedName>
</protein>
<name>A0A1J7J395_9PEZI</name>
<dbReference type="OrthoDB" id="308861at2759"/>
<organism evidence="1 2">
    <name type="scientific">Coniochaeta ligniaria NRRL 30616</name>
    <dbReference type="NCBI Taxonomy" id="1408157"/>
    <lineage>
        <taxon>Eukaryota</taxon>
        <taxon>Fungi</taxon>
        <taxon>Dikarya</taxon>
        <taxon>Ascomycota</taxon>
        <taxon>Pezizomycotina</taxon>
        <taxon>Sordariomycetes</taxon>
        <taxon>Sordariomycetidae</taxon>
        <taxon>Coniochaetales</taxon>
        <taxon>Coniochaetaceae</taxon>
        <taxon>Coniochaeta</taxon>
    </lineage>
</organism>
<sequence length="173" mass="19580">MLVIPPRPEFEYQCYSTLWPFTANVLCPCLQSSAANAKDNYNDVEIDWKVVTVVSTIDVAIPFADETFPGQGQLQQDKDVVAHQDTMLAFRRAKPSAMGSTIDIRTLADRRYYHGIRTMVATGLGVAWAWTHCCQLQHIRSDLQSGYSLETNMYRIQESPCQVSVDVPETRFI</sequence>